<dbReference type="InterPro" id="IPR019734">
    <property type="entry name" value="TPR_rpt"/>
</dbReference>
<protein>
    <submittedName>
        <fullName evidence="2">Tetratricopeptide repeat protein</fullName>
    </submittedName>
</protein>
<dbReference type="Gene3D" id="1.25.40.10">
    <property type="entry name" value="Tetratricopeptide repeat domain"/>
    <property type="match status" value="1"/>
</dbReference>
<dbReference type="InterPro" id="IPR011990">
    <property type="entry name" value="TPR-like_helical_dom_sf"/>
</dbReference>
<dbReference type="SUPFAM" id="SSF48452">
    <property type="entry name" value="TPR-like"/>
    <property type="match status" value="1"/>
</dbReference>
<dbReference type="OrthoDB" id="7812878at2"/>
<name>A0A857CC27_9HYPH</name>
<dbReference type="PROSITE" id="PS50005">
    <property type="entry name" value="TPR"/>
    <property type="match status" value="1"/>
</dbReference>
<accession>A0A857CC27</accession>
<dbReference type="AlphaFoldDB" id="A0A857CC27"/>
<proteinExistence type="predicted"/>
<dbReference type="RefSeq" id="WP_158195403.1">
    <property type="nucleotide sequence ID" value="NZ_CP046908.1"/>
</dbReference>
<dbReference type="Pfam" id="PF14559">
    <property type="entry name" value="TPR_19"/>
    <property type="match status" value="1"/>
</dbReference>
<feature type="repeat" description="TPR" evidence="1">
    <location>
        <begin position="64"/>
        <end position="97"/>
    </location>
</feature>
<dbReference type="Proteomes" id="UP000435648">
    <property type="component" value="Chromosome"/>
</dbReference>
<evidence type="ECO:0000313" key="2">
    <source>
        <dbReference type="EMBL" id="QGZ36576.1"/>
    </source>
</evidence>
<gene>
    <name evidence="2" type="ORF">GH266_20035</name>
</gene>
<organism evidence="2 3">
    <name type="scientific">Stappia indica</name>
    <dbReference type="NCBI Taxonomy" id="538381"/>
    <lineage>
        <taxon>Bacteria</taxon>
        <taxon>Pseudomonadati</taxon>
        <taxon>Pseudomonadota</taxon>
        <taxon>Alphaproteobacteria</taxon>
        <taxon>Hyphomicrobiales</taxon>
        <taxon>Stappiaceae</taxon>
        <taxon>Stappia</taxon>
    </lineage>
</organism>
<dbReference type="KEGG" id="siw:GH266_20035"/>
<keyword evidence="1" id="KW-0802">TPR repeat</keyword>
<reference evidence="2 3" key="1">
    <citation type="submission" date="2019-12" db="EMBL/GenBank/DDBJ databases">
        <title>The genome of Stappia indica PHM037.</title>
        <authorList>
            <person name="Kacar D."/>
            <person name="Galan B."/>
            <person name="Canedo L."/>
            <person name="Rodriguez P."/>
            <person name="de la Calle F."/>
            <person name="Garcia J.L."/>
        </authorList>
    </citation>
    <scope>NUCLEOTIDE SEQUENCE [LARGE SCALE GENOMIC DNA]</scope>
    <source>
        <strain evidence="2 3">PHM037</strain>
    </source>
</reference>
<sequence length="425" mass="47450">MLAGASLSQEQLRARQTELLAAMMRDPANLDIAFEYATLSARMGDYEAAIGTFERMLIYAPGLPRIQLELGVLYFRLGSFDAARSYFEQALQAPNVPPEVTERVQTFMTAIDTAEDPTKFSATVMTGLRWQSNANAGPGGRQVTLNGITFLLDDTAIGRADWNAFVAGNVHMAYDLGTQGDLLEADLLFYGGRYFDSTRLNTELAELTFGPSFNLARFDIDNARLGLYGILTGVRLDNSNYSGATGFGARIGIQPSPLSSVNAKIEYRYRWYRDSRTYPTVSDRNGYQILAQLTNSYQFSSAWSGRVALIGDYEHASVRYEQSWEAGLSAGLTYRFASPVEMLRTVWSVDADVGYIRREFDAPDPVISTTESQTDNELWVRGALNVPFRQDIAMSLSAEYRRMQSNYQTRDYSNTSLTLSLIKTF</sequence>
<evidence type="ECO:0000313" key="3">
    <source>
        <dbReference type="Proteomes" id="UP000435648"/>
    </source>
</evidence>
<evidence type="ECO:0000256" key="1">
    <source>
        <dbReference type="PROSITE-ProRule" id="PRU00339"/>
    </source>
</evidence>
<dbReference type="EMBL" id="CP046908">
    <property type="protein sequence ID" value="QGZ36576.1"/>
    <property type="molecule type" value="Genomic_DNA"/>
</dbReference>